<organism evidence="2 3">
    <name type="scientific">Lacinutrix venerupis</name>
    <dbReference type="NCBI Taxonomy" id="1486034"/>
    <lineage>
        <taxon>Bacteria</taxon>
        <taxon>Pseudomonadati</taxon>
        <taxon>Bacteroidota</taxon>
        <taxon>Flavobacteriia</taxon>
        <taxon>Flavobacteriales</taxon>
        <taxon>Flavobacteriaceae</taxon>
        <taxon>Lacinutrix</taxon>
    </lineage>
</organism>
<evidence type="ECO:0000313" key="3">
    <source>
        <dbReference type="Proteomes" id="UP000187506"/>
    </source>
</evidence>
<dbReference type="Proteomes" id="UP000187506">
    <property type="component" value="Chromosome"/>
</dbReference>
<name>A0AAC9LKS6_9FLAO</name>
<dbReference type="EMBL" id="CP019352">
    <property type="protein sequence ID" value="APX99387.1"/>
    <property type="molecule type" value="Genomic_DNA"/>
</dbReference>
<keyword evidence="3" id="KW-1185">Reference proteome</keyword>
<sequence length="131" mass="15369">MVLHLKIIGLILIALALVHIIFPRYFNWKVELKPLSLINRQMVTVHTFFIALTVFLMGLLCFTSGVEIIETKLGNKLALGFGVFWSIRAFIQFFVYSVKLWKSKTFETIVHIIFSILWLYFSTIFLMIFFK</sequence>
<feature type="transmembrane region" description="Helical" evidence="1">
    <location>
        <begin position="46"/>
        <end position="65"/>
    </location>
</feature>
<keyword evidence="1" id="KW-0812">Transmembrane</keyword>
<dbReference type="AlphaFoldDB" id="A0AAC9LKS6"/>
<proteinExistence type="predicted"/>
<gene>
    <name evidence="2" type="ORF">BWR22_03370</name>
</gene>
<keyword evidence="1" id="KW-0472">Membrane</keyword>
<dbReference type="RefSeq" id="WP_076732026.1">
    <property type="nucleotide sequence ID" value="NZ_CP019352.1"/>
</dbReference>
<reference evidence="2 3" key="1">
    <citation type="submission" date="2017-01" db="EMBL/GenBank/DDBJ databases">
        <title>Complete genome of Lacinutrix venerupis DOK2-8 isolated from seawater in Dokdo.</title>
        <authorList>
            <person name="Chi W.-J."/>
            <person name="Kim J.H."/>
        </authorList>
    </citation>
    <scope>NUCLEOTIDE SEQUENCE [LARGE SCALE GENOMIC DNA]</scope>
    <source>
        <strain evidence="2 3">DOK2-8</strain>
    </source>
</reference>
<evidence type="ECO:0000256" key="1">
    <source>
        <dbReference type="SAM" id="Phobius"/>
    </source>
</evidence>
<keyword evidence="1" id="KW-1133">Transmembrane helix</keyword>
<protein>
    <submittedName>
        <fullName evidence="2">Uncharacterized protein</fullName>
    </submittedName>
</protein>
<feature type="transmembrane region" description="Helical" evidence="1">
    <location>
        <begin position="77"/>
        <end position="96"/>
    </location>
</feature>
<feature type="transmembrane region" description="Helical" evidence="1">
    <location>
        <begin position="7"/>
        <end position="26"/>
    </location>
</feature>
<dbReference type="KEGG" id="lvn:BWR22_03370"/>
<accession>A0AAC9LKS6</accession>
<feature type="transmembrane region" description="Helical" evidence="1">
    <location>
        <begin position="108"/>
        <end position="130"/>
    </location>
</feature>
<evidence type="ECO:0000313" key="2">
    <source>
        <dbReference type="EMBL" id="APX99387.1"/>
    </source>
</evidence>